<dbReference type="InterPro" id="IPR000299">
    <property type="entry name" value="FERM_domain"/>
</dbReference>
<gene>
    <name evidence="4" type="primary">LOC104266141</name>
</gene>
<dbReference type="Gene3D" id="2.30.29.30">
    <property type="entry name" value="Pleckstrin-homology domain (PH domain)/Phosphotyrosine-binding domain (PTB)"/>
    <property type="match status" value="1"/>
</dbReference>
<feature type="compositionally biased region" description="Polar residues" evidence="2">
    <location>
        <begin position="398"/>
        <end position="415"/>
    </location>
</feature>
<feature type="region of interest" description="Disordered" evidence="2">
    <location>
        <begin position="336"/>
        <end position="361"/>
    </location>
</feature>
<dbReference type="Gene3D" id="1.20.80.10">
    <property type="match status" value="1"/>
</dbReference>
<dbReference type="Pfam" id="PF00373">
    <property type="entry name" value="FERM_M"/>
    <property type="match status" value="1"/>
</dbReference>
<dbReference type="SMART" id="SM00295">
    <property type="entry name" value="B41"/>
    <property type="match status" value="1"/>
</dbReference>
<name>A0A6F9DIF1_9ASCI</name>
<organism evidence="4">
    <name type="scientific">Phallusia mammillata</name>
    <dbReference type="NCBI Taxonomy" id="59560"/>
    <lineage>
        <taxon>Eukaryota</taxon>
        <taxon>Metazoa</taxon>
        <taxon>Chordata</taxon>
        <taxon>Tunicata</taxon>
        <taxon>Ascidiacea</taxon>
        <taxon>Phlebobranchia</taxon>
        <taxon>Ascidiidae</taxon>
        <taxon>Phallusia</taxon>
    </lineage>
</organism>
<reference evidence="4" key="1">
    <citation type="submission" date="2020-04" db="EMBL/GenBank/DDBJ databases">
        <authorList>
            <person name="Neveu A P."/>
        </authorList>
    </citation>
    <scope>NUCLEOTIDE SEQUENCE</scope>
    <source>
        <tissue evidence="4">Whole embryo</tissue>
    </source>
</reference>
<proteinExistence type="evidence at transcript level"/>
<dbReference type="InterPro" id="IPR057096">
    <property type="entry name" value="KRIT1_FRMD8_FERM_C"/>
</dbReference>
<dbReference type="Gene3D" id="3.10.20.90">
    <property type="entry name" value="Phosphatidylinositol 3-kinase Catalytic Subunit, Chain A, domain 1"/>
    <property type="match status" value="1"/>
</dbReference>
<dbReference type="SUPFAM" id="SSF47031">
    <property type="entry name" value="Second domain of FERM"/>
    <property type="match status" value="1"/>
</dbReference>
<dbReference type="PANTHER" id="PTHR13283:SF10">
    <property type="entry name" value="FERM DOMAIN-CONTAINING PROTEIN 8"/>
    <property type="match status" value="1"/>
</dbReference>
<evidence type="ECO:0000256" key="1">
    <source>
        <dbReference type="ARBA" id="ARBA00039547"/>
    </source>
</evidence>
<evidence type="ECO:0000313" key="4">
    <source>
        <dbReference type="EMBL" id="CAB3263202.1"/>
    </source>
</evidence>
<dbReference type="CDD" id="cd14473">
    <property type="entry name" value="FERM_B-lobe"/>
    <property type="match status" value="1"/>
</dbReference>
<dbReference type="InterPro" id="IPR019748">
    <property type="entry name" value="FERM_central"/>
</dbReference>
<accession>A0A6F9DIF1</accession>
<feature type="compositionally biased region" description="Basic and acidic residues" evidence="2">
    <location>
        <begin position="430"/>
        <end position="439"/>
    </location>
</feature>
<dbReference type="InterPro" id="IPR035963">
    <property type="entry name" value="FERM_2"/>
</dbReference>
<evidence type="ECO:0000256" key="2">
    <source>
        <dbReference type="SAM" id="MobiDB-lite"/>
    </source>
</evidence>
<sequence length="439" mass="50109">MDVVIYLSDNTGHQFTLPNGKTTPASQLLQIMIATLKLPDVLAKKCFSLWLKSPLLDVQLKPQHIPFRMVKQWPMFIERFSMCSDLEKSHDEPAILFRRNAFLTREEEMQITDESILEVLLLEAKHNIQQGIYPCDAEDIEQLGALLCLTMEEAPGKGIQKTARENLPTLVPEHMAKPRRHFLSRQQSMEERIIKCAKKASQERAVNPTLEFMKICWQLPYYGSVMFHGMVERALNSTLASWFSAQTEIPVRAAINTDGIWIIDIHKKHVLIGLLYDEFNWEVTDGRSENAEEEQIPSLFLEFDDKKTNENQLLQIMSKEAPMMNSMIETCIAMKHDREQQETESQTVTDGAKGNSSKSMAAVLSTTRVRPLFERQNSVTKSHPEKLNFTKLVEPGEQSASSPTQSHPKAVSSNKRGFLKKLGSHQKIITSKEERDELL</sequence>
<protein>
    <recommendedName>
        <fullName evidence="1">FERM domain-containing protein 8</fullName>
    </recommendedName>
</protein>
<dbReference type="EMBL" id="LR787340">
    <property type="protein sequence ID" value="CAB3263202.1"/>
    <property type="molecule type" value="mRNA"/>
</dbReference>
<dbReference type="AlphaFoldDB" id="A0A6F9DIF1"/>
<feature type="domain" description="FERM" evidence="3">
    <location>
        <begin position="1"/>
        <end position="339"/>
    </location>
</feature>
<evidence type="ECO:0000259" key="3">
    <source>
        <dbReference type="PROSITE" id="PS50057"/>
    </source>
</evidence>
<dbReference type="Pfam" id="PF24522">
    <property type="entry name" value="KRIT1_FRMD8_FERM_C"/>
    <property type="match status" value="1"/>
</dbReference>
<dbReference type="GO" id="GO:0090090">
    <property type="term" value="P:negative regulation of canonical Wnt signaling pathway"/>
    <property type="evidence" value="ECO:0007669"/>
    <property type="project" value="TreeGrafter"/>
</dbReference>
<feature type="compositionally biased region" description="Polar residues" evidence="2">
    <location>
        <begin position="343"/>
        <end position="361"/>
    </location>
</feature>
<feature type="region of interest" description="Disordered" evidence="2">
    <location>
        <begin position="394"/>
        <end position="439"/>
    </location>
</feature>
<dbReference type="InterPro" id="IPR019749">
    <property type="entry name" value="Band_41_domain"/>
</dbReference>
<dbReference type="InterPro" id="IPR011993">
    <property type="entry name" value="PH-like_dom_sf"/>
</dbReference>
<dbReference type="PANTHER" id="PTHR13283">
    <property type="entry name" value="KREV INTERACTION TRAPPED 1-RELATED"/>
    <property type="match status" value="1"/>
</dbReference>
<dbReference type="PROSITE" id="PS50057">
    <property type="entry name" value="FERM_3"/>
    <property type="match status" value="1"/>
</dbReference>
<dbReference type="InterPro" id="IPR014352">
    <property type="entry name" value="FERM/acyl-CoA-bd_prot_sf"/>
</dbReference>
<dbReference type="InterPro" id="IPR051594">
    <property type="entry name" value="KRIT1/FRMD8"/>
</dbReference>
<dbReference type="GO" id="GO:0005886">
    <property type="term" value="C:plasma membrane"/>
    <property type="evidence" value="ECO:0007669"/>
    <property type="project" value="TreeGrafter"/>
</dbReference>